<keyword evidence="3" id="KW-1185">Reference proteome</keyword>
<keyword evidence="1" id="KW-0472">Membrane</keyword>
<protein>
    <submittedName>
        <fullName evidence="2">Pilus assembly protein PilW</fullName>
    </submittedName>
</protein>
<keyword evidence="1" id="KW-1133">Transmembrane helix</keyword>
<dbReference type="InterPro" id="IPR012902">
    <property type="entry name" value="N_methyl_site"/>
</dbReference>
<organism evidence="2 3">
    <name type="scientific">Aromatoleum anaerobium</name>
    <dbReference type="NCBI Taxonomy" id="182180"/>
    <lineage>
        <taxon>Bacteria</taxon>
        <taxon>Pseudomonadati</taxon>
        <taxon>Pseudomonadota</taxon>
        <taxon>Betaproteobacteria</taxon>
        <taxon>Rhodocyclales</taxon>
        <taxon>Rhodocyclaceae</taxon>
        <taxon>Aromatoleum</taxon>
    </lineage>
</organism>
<dbReference type="Pfam" id="PF16074">
    <property type="entry name" value="PilW"/>
    <property type="match status" value="1"/>
</dbReference>
<proteinExistence type="predicted"/>
<dbReference type="RefSeq" id="WP_169119030.1">
    <property type="nucleotide sequence ID" value="NZ_WTVG02000036.1"/>
</dbReference>
<comment type="caution">
    <text evidence="2">The sequence shown here is derived from an EMBL/GenBank/DDBJ whole genome shotgun (WGS) entry which is preliminary data.</text>
</comment>
<dbReference type="EMBL" id="WTVG01000038">
    <property type="protein sequence ID" value="NMG25655.1"/>
    <property type="molecule type" value="Genomic_DNA"/>
</dbReference>
<reference evidence="2" key="1">
    <citation type="submission" date="2019-12" db="EMBL/GenBank/DDBJ databases">
        <title>Comparative genomics gives insights into the taxonomy of the Azoarcus-Aromatoleum group and reveals separate origins of nif in the plant-associated Azoarcus and non-plant-associated Aromatoleum sub-groups.</title>
        <authorList>
            <person name="Lafos M."/>
            <person name="Maluk M."/>
            <person name="Batista M."/>
            <person name="Junghare M."/>
            <person name="Carmona M."/>
            <person name="Faoro H."/>
            <person name="Cruz L.M."/>
            <person name="Battistoni F."/>
            <person name="De Souza E."/>
            <person name="Pedrosa F."/>
            <person name="Chen W.-M."/>
            <person name="Poole P.S."/>
            <person name="Dixon R.A."/>
            <person name="James E.K."/>
        </authorList>
    </citation>
    <scope>NUCLEOTIDE SEQUENCE</scope>
    <source>
        <strain evidence="2">LuFRes1</strain>
    </source>
</reference>
<dbReference type="Proteomes" id="UP000615989">
    <property type="component" value="Unassembled WGS sequence"/>
</dbReference>
<accession>A0ABX1PQK0</accession>
<feature type="transmembrane region" description="Helical" evidence="1">
    <location>
        <begin position="12"/>
        <end position="37"/>
    </location>
</feature>
<dbReference type="Pfam" id="PF07963">
    <property type="entry name" value="N_methyl"/>
    <property type="match status" value="1"/>
</dbReference>
<evidence type="ECO:0000313" key="3">
    <source>
        <dbReference type="Proteomes" id="UP000615989"/>
    </source>
</evidence>
<gene>
    <name evidence="2" type="ORF">GO606_13175</name>
</gene>
<dbReference type="InterPro" id="IPR032092">
    <property type="entry name" value="PilW"/>
</dbReference>
<keyword evidence="1" id="KW-0812">Transmembrane</keyword>
<sequence>MRRPLTSRQQQGLTIVELMISLTLSLLLLGGVLQVFIGSKQAYRTNEALSRMQESGRFAIEFLSRDLRMTGYQGCANLETMVPNIIADPPVVFTSGTALQGANNVAAGTIVGGRSVAAGTDTVTMRFADPADAQLRGNLTADNANIQVTSNPSNWKAGDVLFITDCETADIFRATNVSNGNVTIAHAQNSNTSNRLSKAYGEDAIVMSFRDYTYYVSDTGRLTPTGHPILSLYRDAEELVEGVRSMQVLYGVDPDDDLDADNYVTANAVTDWASVVAARVCVVAESVETNVATEAITVPCNGVNVAIPNNRLGQIFTTTIGLRNRLQ</sequence>
<evidence type="ECO:0000256" key="1">
    <source>
        <dbReference type="SAM" id="Phobius"/>
    </source>
</evidence>
<evidence type="ECO:0000313" key="2">
    <source>
        <dbReference type="EMBL" id="NMG25655.1"/>
    </source>
</evidence>
<name>A0ABX1PQK0_9RHOO</name>